<keyword evidence="4" id="KW-1185">Reference proteome</keyword>
<dbReference type="PANTHER" id="PTHR14431">
    <property type="entry name" value="HCLS1-BINDING PROTEIN 3"/>
    <property type="match status" value="1"/>
</dbReference>
<feature type="region of interest" description="Disordered" evidence="1">
    <location>
        <begin position="81"/>
        <end position="136"/>
    </location>
</feature>
<reference evidence="4" key="1">
    <citation type="submission" date="2015-02" db="EMBL/GenBank/DDBJ databases">
        <title>Genome sequencing for Strongylocentrotus purpuratus.</title>
        <authorList>
            <person name="Murali S."/>
            <person name="Liu Y."/>
            <person name="Vee V."/>
            <person name="English A."/>
            <person name="Wang M."/>
            <person name="Skinner E."/>
            <person name="Han Y."/>
            <person name="Muzny D.M."/>
            <person name="Worley K.C."/>
            <person name="Gibbs R.A."/>
        </authorList>
    </citation>
    <scope>NUCLEOTIDE SEQUENCE</scope>
</reference>
<evidence type="ECO:0000256" key="2">
    <source>
        <dbReference type="SAM" id="SignalP"/>
    </source>
</evidence>
<reference evidence="3" key="2">
    <citation type="submission" date="2021-01" db="UniProtKB">
        <authorList>
            <consortium name="EnsemblMetazoa"/>
        </authorList>
    </citation>
    <scope>IDENTIFICATION</scope>
</reference>
<dbReference type="InParanoid" id="A0A7M7N2M8"/>
<dbReference type="InterPro" id="IPR039701">
    <property type="entry name" value="HS1BP3"/>
</dbReference>
<feature type="chain" id="PRO_5029460925" evidence="2">
    <location>
        <begin position="21"/>
        <end position="160"/>
    </location>
</feature>
<name>A0A7M7N2M8_STRPU</name>
<protein>
    <submittedName>
        <fullName evidence="3">Uncharacterized protein</fullName>
    </submittedName>
</protein>
<feature type="compositionally biased region" description="Polar residues" evidence="1">
    <location>
        <begin position="112"/>
        <end position="125"/>
    </location>
</feature>
<dbReference type="KEGG" id="spu:115919751"/>
<feature type="compositionally biased region" description="Low complexity" evidence="1">
    <location>
        <begin position="83"/>
        <end position="95"/>
    </location>
</feature>
<dbReference type="RefSeq" id="XP_030829729.1">
    <property type="nucleotide sequence ID" value="XM_030973869.1"/>
</dbReference>
<dbReference type="PANTHER" id="PTHR14431:SF1">
    <property type="entry name" value="HCLS1-BINDING PROTEIN 3"/>
    <property type="match status" value="1"/>
</dbReference>
<dbReference type="EnsemblMetazoa" id="XM_030973869">
    <property type="protein sequence ID" value="XP_030829729"/>
    <property type="gene ID" value="LOC115919751"/>
</dbReference>
<dbReference type="AlphaFoldDB" id="A0A7M7N2M8"/>
<keyword evidence="2" id="KW-0732">Signal</keyword>
<organism evidence="3 4">
    <name type="scientific">Strongylocentrotus purpuratus</name>
    <name type="common">Purple sea urchin</name>
    <dbReference type="NCBI Taxonomy" id="7668"/>
    <lineage>
        <taxon>Eukaryota</taxon>
        <taxon>Metazoa</taxon>
        <taxon>Echinodermata</taxon>
        <taxon>Eleutherozoa</taxon>
        <taxon>Echinozoa</taxon>
        <taxon>Echinoidea</taxon>
        <taxon>Euechinoidea</taxon>
        <taxon>Echinacea</taxon>
        <taxon>Camarodonta</taxon>
        <taxon>Echinidea</taxon>
        <taxon>Strongylocentrotidae</taxon>
        <taxon>Strongylocentrotus</taxon>
    </lineage>
</organism>
<dbReference type="OMA" id="DEHESEQ"/>
<dbReference type="OrthoDB" id="10530838at2759"/>
<dbReference type="Proteomes" id="UP000007110">
    <property type="component" value="Unassembled WGS sequence"/>
</dbReference>
<accession>A0A7M7N2M8</accession>
<evidence type="ECO:0000313" key="3">
    <source>
        <dbReference type="EnsemblMetazoa" id="XP_030829729"/>
    </source>
</evidence>
<evidence type="ECO:0000313" key="4">
    <source>
        <dbReference type="Proteomes" id="UP000007110"/>
    </source>
</evidence>
<dbReference type="GeneID" id="115919751"/>
<evidence type="ECO:0000256" key="1">
    <source>
        <dbReference type="SAM" id="MobiDB-lite"/>
    </source>
</evidence>
<proteinExistence type="predicted"/>
<sequence>MRNIIIIIWFSFAFENSGTADELLLTADDSAVSNSELQETLFLPPGSSTGVTSPEILGLADEDNSDLLNVEDDLDRLLSVGTKSKPALSPKASPAPSKPPIKPRIKPRASLNPKSASKTSMQESTLGALDQRESEQMAEDDIMKYIQENCEGGDAKLDLF</sequence>
<feature type="signal peptide" evidence="2">
    <location>
        <begin position="1"/>
        <end position="20"/>
    </location>
</feature>